<dbReference type="GO" id="GO:0000723">
    <property type="term" value="P:telomere maintenance"/>
    <property type="evidence" value="ECO:0007669"/>
    <property type="project" value="TreeGrafter"/>
</dbReference>
<dbReference type="GO" id="GO:0030896">
    <property type="term" value="C:checkpoint clamp complex"/>
    <property type="evidence" value="ECO:0007669"/>
    <property type="project" value="InterPro"/>
</dbReference>
<dbReference type="InterPro" id="IPR007150">
    <property type="entry name" value="HUS1/Mec3"/>
</dbReference>
<comment type="subcellular location">
    <subcellularLocation>
        <location evidence="1">Nucleus</location>
    </subcellularLocation>
</comment>
<reference evidence="6" key="1">
    <citation type="submission" date="2019-10" db="EMBL/GenBank/DDBJ databases">
        <authorList>
            <person name="Nor Muhammad N."/>
        </authorList>
    </citation>
    <scope>NUCLEOTIDE SEQUENCE</scope>
</reference>
<evidence type="ECO:0000256" key="3">
    <source>
        <dbReference type="ARBA" id="ARBA00023242"/>
    </source>
</evidence>
<dbReference type="AlphaFoldDB" id="A0A5K1K7V1"/>
<gene>
    <name evidence="6" type="primary">G4MV96</name>
</gene>
<dbReference type="InterPro" id="IPR046938">
    <property type="entry name" value="DNA_clamp_sf"/>
</dbReference>
<evidence type="ECO:0000256" key="4">
    <source>
        <dbReference type="PIRNR" id="PIRNR011312"/>
    </source>
</evidence>
<dbReference type="SUPFAM" id="SSF55979">
    <property type="entry name" value="DNA clamp"/>
    <property type="match status" value="1"/>
</dbReference>
<evidence type="ECO:0000256" key="1">
    <source>
        <dbReference type="ARBA" id="ARBA00004123"/>
    </source>
</evidence>
<accession>A0A5K1K7V1</accession>
<evidence type="ECO:0000313" key="6">
    <source>
        <dbReference type="EMBL" id="VWP02242.1"/>
    </source>
</evidence>
<protein>
    <recommendedName>
        <fullName evidence="4">Checkpoint protein</fullName>
    </recommendedName>
</protein>
<dbReference type="GO" id="GO:0035861">
    <property type="term" value="C:site of double-strand break"/>
    <property type="evidence" value="ECO:0007669"/>
    <property type="project" value="TreeGrafter"/>
</dbReference>
<dbReference type="PANTHER" id="PTHR12900:SF0">
    <property type="entry name" value="CHECKPOINT PROTEIN"/>
    <property type="match status" value="1"/>
</dbReference>
<dbReference type="Gene3D" id="3.70.10.10">
    <property type="match status" value="1"/>
</dbReference>
<dbReference type="GO" id="GO:0006289">
    <property type="term" value="P:nucleotide-excision repair"/>
    <property type="evidence" value="ECO:0007669"/>
    <property type="project" value="TreeGrafter"/>
</dbReference>
<proteinExistence type="inferred from homology"/>
<evidence type="ECO:0000256" key="5">
    <source>
        <dbReference type="SAM" id="MobiDB-lite"/>
    </source>
</evidence>
<feature type="compositionally biased region" description="Polar residues" evidence="5">
    <location>
        <begin position="203"/>
        <end position="219"/>
    </location>
</feature>
<keyword evidence="3" id="KW-0539">Nucleus</keyword>
<dbReference type="GO" id="GO:0033314">
    <property type="term" value="P:mitotic DNA replication checkpoint signaling"/>
    <property type="evidence" value="ECO:0007669"/>
    <property type="project" value="TreeGrafter"/>
</dbReference>
<dbReference type="GO" id="GO:0044778">
    <property type="term" value="P:meiotic DNA integrity checkpoint signaling"/>
    <property type="evidence" value="ECO:0007669"/>
    <property type="project" value="TreeGrafter"/>
</dbReference>
<dbReference type="GO" id="GO:0016491">
    <property type="term" value="F:oxidoreductase activity"/>
    <property type="evidence" value="ECO:0007669"/>
    <property type="project" value="UniProtKB-KW"/>
</dbReference>
<dbReference type="PANTHER" id="PTHR12900">
    <property type="entry name" value="MITOTIC AND DNA DAMAGE CHECKPOINT PROTEIN HUS1"/>
    <property type="match status" value="1"/>
</dbReference>
<dbReference type="EMBL" id="LR730051">
    <property type="protein sequence ID" value="VWP02242.1"/>
    <property type="molecule type" value="Genomic_DNA"/>
</dbReference>
<dbReference type="InterPro" id="IPR016580">
    <property type="entry name" value="HUS1"/>
</dbReference>
<dbReference type="GO" id="GO:0005730">
    <property type="term" value="C:nucleolus"/>
    <property type="evidence" value="ECO:0007669"/>
    <property type="project" value="InterPro"/>
</dbReference>
<comment type="similarity">
    <text evidence="2 4">Belongs to the HUS1 family.</text>
</comment>
<evidence type="ECO:0000256" key="2">
    <source>
        <dbReference type="ARBA" id="ARBA00005563"/>
    </source>
</evidence>
<sequence length="291" mass="32082">MRFRAAIENVDTFVKIVQSVDKLQKRCIIKFGEQEMRIICTGDANEGGIQVWSTVKVSSLFTEYRIQSNSNNEIAISVFTDALLSALHSAAASSSKNPSFLSSDCQVLMKLAKNHEKKSVLSFEIQGTTVMGSNAQINKQLLIDVLRHADVHILLPPLSKLRTVVERLRPLAEDGIHFRANHSGELQLSTSTENARLEIGWSGLTNPPMSRNSNGTQNTDDSEDKDPTEMHGILVSHKCLTKFLNCHAISSTTIACICANHCMILYVYIGDVSDAGGVLTFYIPAQFDEPI</sequence>
<dbReference type="GO" id="GO:0031573">
    <property type="term" value="P:mitotic intra-S DNA damage checkpoint signaling"/>
    <property type="evidence" value="ECO:0007669"/>
    <property type="project" value="TreeGrafter"/>
</dbReference>
<dbReference type="Pfam" id="PF04005">
    <property type="entry name" value="Hus1"/>
    <property type="match status" value="1"/>
</dbReference>
<name>A0A5K1K7V1_9APHY</name>
<dbReference type="GO" id="GO:0000724">
    <property type="term" value="P:double-strand break repair via homologous recombination"/>
    <property type="evidence" value="ECO:0007669"/>
    <property type="project" value="TreeGrafter"/>
</dbReference>
<keyword evidence="6" id="KW-0560">Oxidoreductase</keyword>
<organism evidence="6">
    <name type="scientific">Ganoderma boninense</name>
    <dbReference type="NCBI Taxonomy" id="34458"/>
    <lineage>
        <taxon>Eukaryota</taxon>
        <taxon>Fungi</taxon>
        <taxon>Dikarya</taxon>
        <taxon>Basidiomycota</taxon>
        <taxon>Agaricomycotina</taxon>
        <taxon>Agaricomycetes</taxon>
        <taxon>Polyporales</taxon>
        <taxon>Polyporaceae</taxon>
        <taxon>Ganoderma</taxon>
    </lineage>
</organism>
<feature type="region of interest" description="Disordered" evidence="5">
    <location>
        <begin position="201"/>
        <end position="228"/>
    </location>
</feature>
<dbReference type="PIRSF" id="PIRSF011312">
    <property type="entry name" value="Cell_cycle_HUS1"/>
    <property type="match status" value="1"/>
</dbReference>